<reference evidence="3" key="1">
    <citation type="submission" date="2016-11" db="UniProtKB">
        <authorList>
            <consortium name="WormBaseParasite"/>
        </authorList>
    </citation>
    <scope>IDENTIFICATION</scope>
</reference>
<sequence>MAPAILFLLFLLGLFNTNRVEGHDPNDNQLSYRYTNVKAKVIGRLNETTPATTYEECGLEAHIRKAFAFEVRVQDSQVKECRVIWQFDHFTSAIESSFSYFVANRRELSGDICEDTTDQVVDLIKDQDFHNCAQNDNVCNELHNMKLHCEKIGLNYKNCFTQAPDSNSRITTVATETTTQPTCLQNNCSFGDNCHPTILNGAELKCCGKVTINGYPNQTRLRGAVCCPDDLEPGTYHHGDFTCCPMNYKRFGTHKGMELCCPEDTIGLSRDYSIPLCCVEMDYPQWHKACCPQGFHYRRNMNKCFIDRAYVPSQDRKNFQNMKKMCERLDSELIEYFDNGTYDVLTEEKVHTLDSLEFLVGCRTAPRTPSGQKR</sequence>
<dbReference type="AlphaFoldDB" id="A0A1I7ZBJ4"/>
<proteinExistence type="predicted"/>
<keyword evidence="2" id="KW-1185">Reference proteome</keyword>
<accession>A0A1I7ZBJ4</accession>
<evidence type="ECO:0000313" key="2">
    <source>
        <dbReference type="Proteomes" id="UP000095287"/>
    </source>
</evidence>
<feature type="chain" id="PRO_5009313223" evidence="1">
    <location>
        <begin position="23"/>
        <end position="374"/>
    </location>
</feature>
<dbReference type="Proteomes" id="UP000095287">
    <property type="component" value="Unplaced"/>
</dbReference>
<evidence type="ECO:0000256" key="1">
    <source>
        <dbReference type="SAM" id="SignalP"/>
    </source>
</evidence>
<name>A0A1I7ZBJ4_9BILA</name>
<protein>
    <submittedName>
        <fullName evidence="3">DUF4789 domain-containing protein</fullName>
    </submittedName>
</protein>
<organism evidence="2 3">
    <name type="scientific">Steinernema glaseri</name>
    <dbReference type="NCBI Taxonomy" id="37863"/>
    <lineage>
        <taxon>Eukaryota</taxon>
        <taxon>Metazoa</taxon>
        <taxon>Ecdysozoa</taxon>
        <taxon>Nematoda</taxon>
        <taxon>Chromadorea</taxon>
        <taxon>Rhabditida</taxon>
        <taxon>Tylenchina</taxon>
        <taxon>Panagrolaimomorpha</taxon>
        <taxon>Strongyloidoidea</taxon>
        <taxon>Steinernematidae</taxon>
        <taxon>Steinernema</taxon>
    </lineage>
</organism>
<evidence type="ECO:0000313" key="3">
    <source>
        <dbReference type="WBParaSite" id="L893_g24697.t1"/>
    </source>
</evidence>
<dbReference type="WBParaSite" id="L893_g24697.t1">
    <property type="protein sequence ID" value="L893_g24697.t1"/>
    <property type="gene ID" value="L893_g24697"/>
</dbReference>
<keyword evidence="1" id="KW-0732">Signal</keyword>
<feature type="signal peptide" evidence="1">
    <location>
        <begin position="1"/>
        <end position="22"/>
    </location>
</feature>